<accession>A0A7Y9JR60</accession>
<evidence type="ECO:0000256" key="2">
    <source>
        <dbReference type="ARBA" id="ARBA00023034"/>
    </source>
</evidence>
<evidence type="ECO:0000256" key="1">
    <source>
        <dbReference type="ARBA" id="ARBA00004255"/>
    </source>
</evidence>
<reference evidence="5 6" key="1">
    <citation type="submission" date="2020-07" db="EMBL/GenBank/DDBJ databases">
        <title>Sequencing the genomes of 1000 actinobacteria strains.</title>
        <authorList>
            <person name="Klenk H.-P."/>
        </authorList>
    </citation>
    <scope>NUCLEOTIDE SEQUENCE [LARGE SCALE GENOMIC DNA]</scope>
    <source>
        <strain evidence="5 6">DSM 18965</strain>
    </source>
</reference>
<dbReference type="EMBL" id="JACCBE010000001">
    <property type="protein sequence ID" value="NYD58165.1"/>
    <property type="molecule type" value="Genomic_DNA"/>
</dbReference>
<organism evidence="5 6">
    <name type="scientific">Nocardioides marinisabuli</name>
    <dbReference type="NCBI Taxonomy" id="419476"/>
    <lineage>
        <taxon>Bacteria</taxon>
        <taxon>Bacillati</taxon>
        <taxon>Actinomycetota</taxon>
        <taxon>Actinomycetes</taxon>
        <taxon>Propionibacteriales</taxon>
        <taxon>Nocardioidaceae</taxon>
        <taxon>Nocardioides</taxon>
    </lineage>
</organism>
<dbReference type="Gene3D" id="1.10.3630.10">
    <property type="entry name" value="yeast vps74-n-term truncation variant domain like"/>
    <property type="match status" value="1"/>
</dbReference>
<name>A0A7Y9JR60_9ACTN</name>
<dbReference type="AlphaFoldDB" id="A0A7Y9JR60"/>
<keyword evidence="3" id="KW-0446">Lipid-binding</keyword>
<dbReference type="InterPro" id="IPR038261">
    <property type="entry name" value="GPP34-like_sf"/>
</dbReference>
<sequence length="219" mass="23277">MTTSVAEDLLLLLLDDASGAPHGSTYLVPALGGALLVELDRAGRVEVVEHGGLLRRRTVRALGTDAPTDALLAAAWTEVAHKERSPQHLVTRLGRGVEEPLAGRLVEQGVLERRDDTVLGLFHRTRWPERDGTREAVLRRELTSVLVGGAGPDPRTAALVALLHAVGRAHKVVDHQGMRASRVRARARDVADDAEVAWVAKAVKDAIAAAGSGTYVGGV</sequence>
<proteinExistence type="predicted"/>
<gene>
    <name evidence="5" type="ORF">BKA08_002403</name>
</gene>
<dbReference type="InterPro" id="IPR008628">
    <property type="entry name" value="GPP34-like"/>
</dbReference>
<evidence type="ECO:0000256" key="4">
    <source>
        <dbReference type="ARBA" id="ARBA00023136"/>
    </source>
</evidence>
<comment type="subcellular location">
    <subcellularLocation>
        <location evidence="1">Golgi apparatus membrane</location>
        <topology evidence="1">Peripheral membrane protein</topology>
        <orientation evidence="1">Cytoplasmic side</orientation>
    </subcellularLocation>
</comment>
<dbReference type="GO" id="GO:0005737">
    <property type="term" value="C:cytoplasm"/>
    <property type="evidence" value="ECO:0007669"/>
    <property type="project" value="UniProtKB-ARBA"/>
</dbReference>
<evidence type="ECO:0000313" key="6">
    <source>
        <dbReference type="Proteomes" id="UP000516957"/>
    </source>
</evidence>
<dbReference type="Pfam" id="PF05719">
    <property type="entry name" value="GPP34"/>
    <property type="match status" value="1"/>
</dbReference>
<dbReference type="RefSeq" id="WP_179615822.1">
    <property type="nucleotide sequence ID" value="NZ_JACCBE010000001.1"/>
</dbReference>
<evidence type="ECO:0000313" key="5">
    <source>
        <dbReference type="EMBL" id="NYD58165.1"/>
    </source>
</evidence>
<keyword evidence="4" id="KW-0472">Membrane</keyword>
<dbReference type="GO" id="GO:0070273">
    <property type="term" value="F:phosphatidylinositol-4-phosphate binding"/>
    <property type="evidence" value="ECO:0007669"/>
    <property type="project" value="InterPro"/>
</dbReference>
<dbReference type="Proteomes" id="UP000516957">
    <property type="component" value="Unassembled WGS sequence"/>
</dbReference>
<evidence type="ECO:0000256" key="3">
    <source>
        <dbReference type="ARBA" id="ARBA00023121"/>
    </source>
</evidence>
<keyword evidence="2" id="KW-0333">Golgi apparatus</keyword>
<protein>
    <recommendedName>
        <fullName evidence="7">Golgi phosphoprotein 3 (GPP34)</fullName>
    </recommendedName>
</protein>
<keyword evidence="6" id="KW-1185">Reference proteome</keyword>
<evidence type="ECO:0008006" key="7">
    <source>
        <dbReference type="Google" id="ProtNLM"/>
    </source>
</evidence>
<comment type="caution">
    <text evidence="5">The sequence shown here is derived from an EMBL/GenBank/DDBJ whole genome shotgun (WGS) entry which is preliminary data.</text>
</comment>
<dbReference type="GO" id="GO:0012505">
    <property type="term" value="C:endomembrane system"/>
    <property type="evidence" value="ECO:0007669"/>
    <property type="project" value="UniProtKB-ARBA"/>
</dbReference>